<keyword evidence="2" id="KW-0732">Signal</keyword>
<name>A0A5N6TIU3_ASPAV</name>
<dbReference type="EMBL" id="ML742273">
    <property type="protein sequence ID" value="KAE8146294.1"/>
    <property type="molecule type" value="Genomic_DNA"/>
</dbReference>
<organism evidence="3 4">
    <name type="scientific">Aspergillus avenaceus</name>
    <dbReference type="NCBI Taxonomy" id="36643"/>
    <lineage>
        <taxon>Eukaryota</taxon>
        <taxon>Fungi</taxon>
        <taxon>Dikarya</taxon>
        <taxon>Ascomycota</taxon>
        <taxon>Pezizomycotina</taxon>
        <taxon>Eurotiomycetes</taxon>
        <taxon>Eurotiomycetidae</taxon>
        <taxon>Eurotiales</taxon>
        <taxon>Aspergillaceae</taxon>
        <taxon>Aspergillus</taxon>
        <taxon>Aspergillus subgen. Circumdati</taxon>
    </lineage>
</organism>
<reference evidence="3 4" key="1">
    <citation type="submission" date="2019-04" db="EMBL/GenBank/DDBJ databases">
        <title>Friends and foes A comparative genomics study of 23 Aspergillus species from section Flavi.</title>
        <authorList>
            <consortium name="DOE Joint Genome Institute"/>
            <person name="Kjaerbolling I."/>
            <person name="Vesth T."/>
            <person name="Frisvad J.C."/>
            <person name="Nybo J.L."/>
            <person name="Theobald S."/>
            <person name="Kildgaard S."/>
            <person name="Isbrandt T."/>
            <person name="Kuo A."/>
            <person name="Sato A."/>
            <person name="Lyhne E.K."/>
            <person name="Kogle M.E."/>
            <person name="Wiebenga A."/>
            <person name="Kun R.S."/>
            <person name="Lubbers R.J."/>
            <person name="Makela M.R."/>
            <person name="Barry K."/>
            <person name="Chovatia M."/>
            <person name="Clum A."/>
            <person name="Daum C."/>
            <person name="Haridas S."/>
            <person name="He G."/>
            <person name="LaButti K."/>
            <person name="Lipzen A."/>
            <person name="Mondo S."/>
            <person name="Riley R."/>
            <person name="Salamov A."/>
            <person name="Simmons B.A."/>
            <person name="Magnuson J.K."/>
            <person name="Henrissat B."/>
            <person name="Mortensen U.H."/>
            <person name="Larsen T.O."/>
            <person name="Devries R.P."/>
            <person name="Grigoriev I.V."/>
            <person name="Machida M."/>
            <person name="Baker S.E."/>
            <person name="Andersen M.R."/>
        </authorList>
    </citation>
    <scope>NUCLEOTIDE SEQUENCE [LARGE SCALE GENOMIC DNA]</scope>
    <source>
        <strain evidence="3 4">IBT 18842</strain>
    </source>
</reference>
<evidence type="ECO:0000313" key="3">
    <source>
        <dbReference type="EMBL" id="KAE8146294.1"/>
    </source>
</evidence>
<accession>A0A5N6TIU3</accession>
<proteinExistence type="predicted"/>
<feature type="chain" id="PRO_5024979856" description="Cyanovirin-N domain-containing protein" evidence="2">
    <location>
        <begin position="18"/>
        <end position="107"/>
    </location>
</feature>
<dbReference type="Proteomes" id="UP000325780">
    <property type="component" value="Unassembled WGS sequence"/>
</dbReference>
<evidence type="ECO:0008006" key="5">
    <source>
        <dbReference type="Google" id="ProtNLM"/>
    </source>
</evidence>
<gene>
    <name evidence="3" type="ORF">BDV25DRAFT_143853</name>
</gene>
<keyword evidence="4" id="KW-1185">Reference proteome</keyword>
<protein>
    <recommendedName>
        <fullName evidence="5">Cyanovirin-N domain-containing protein</fullName>
    </recommendedName>
</protein>
<sequence length="107" mass="11996">MHRILLLLSLYLSLAAAWGFSKSSREASSSGSGGSDAYKSPKKHPPPRFLTRDCKNVRIMEYNQAYFLEAQCTRKGKFSMLGTVTSTLELDRCLGWDKASNNFVAQR</sequence>
<evidence type="ECO:0000313" key="4">
    <source>
        <dbReference type="Proteomes" id="UP000325780"/>
    </source>
</evidence>
<feature type="region of interest" description="Disordered" evidence="1">
    <location>
        <begin position="23"/>
        <end position="49"/>
    </location>
</feature>
<evidence type="ECO:0000256" key="1">
    <source>
        <dbReference type="SAM" id="MobiDB-lite"/>
    </source>
</evidence>
<dbReference type="OrthoDB" id="4493324at2759"/>
<feature type="signal peptide" evidence="2">
    <location>
        <begin position="1"/>
        <end position="17"/>
    </location>
</feature>
<evidence type="ECO:0000256" key="2">
    <source>
        <dbReference type="SAM" id="SignalP"/>
    </source>
</evidence>
<dbReference type="AlphaFoldDB" id="A0A5N6TIU3"/>